<dbReference type="GO" id="GO:0005829">
    <property type="term" value="C:cytosol"/>
    <property type="evidence" value="ECO:0007669"/>
    <property type="project" value="TreeGrafter"/>
</dbReference>
<dbReference type="Gene3D" id="2.160.10.10">
    <property type="entry name" value="Hexapeptide repeat proteins"/>
    <property type="match status" value="1"/>
</dbReference>
<evidence type="ECO:0000256" key="2">
    <source>
        <dbReference type="ARBA" id="ARBA00022679"/>
    </source>
</evidence>
<reference evidence="4 5" key="1">
    <citation type="submission" date="2018-05" db="EMBL/GenBank/DDBJ databases">
        <title>Rhodoferax soyangensis sp.nov., isolated from an oligotrophic freshwater lake.</title>
        <authorList>
            <person name="Park M."/>
        </authorList>
    </citation>
    <scope>NUCLEOTIDE SEQUENCE [LARGE SCALE GENOMIC DNA]</scope>
    <source>
        <strain evidence="4 5">IMCC26218</strain>
    </source>
</reference>
<keyword evidence="3" id="KW-0677">Repeat</keyword>
<dbReference type="SUPFAM" id="SSF51161">
    <property type="entry name" value="Trimeric LpxA-like enzymes"/>
    <property type="match status" value="1"/>
</dbReference>
<protein>
    <submittedName>
        <fullName evidence="4">Colanic acid biosynthesis acetyltransferase WcaF</fullName>
    </submittedName>
</protein>
<proteinExistence type="inferred from homology"/>
<gene>
    <name evidence="4" type="ORF">DIC66_20085</name>
</gene>
<accession>A0A3E1R8V5</accession>
<dbReference type="Proteomes" id="UP000260665">
    <property type="component" value="Unassembled WGS sequence"/>
</dbReference>
<comment type="similarity">
    <text evidence="1">Belongs to the transferase hexapeptide repeat family.</text>
</comment>
<dbReference type="RefSeq" id="WP_117179966.1">
    <property type="nucleotide sequence ID" value="NZ_QFZK01000022.1"/>
</dbReference>
<dbReference type="CDD" id="cd05825">
    <property type="entry name" value="LbH_wcaF_like"/>
    <property type="match status" value="1"/>
</dbReference>
<organism evidence="4 5">
    <name type="scientific">Rhodoferax lacus</name>
    <dbReference type="NCBI Taxonomy" id="2184758"/>
    <lineage>
        <taxon>Bacteria</taxon>
        <taxon>Pseudomonadati</taxon>
        <taxon>Pseudomonadota</taxon>
        <taxon>Betaproteobacteria</taxon>
        <taxon>Burkholderiales</taxon>
        <taxon>Comamonadaceae</taxon>
        <taxon>Rhodoferax</taxon>
    </lineage>
</organism>
<dbReference type="PROSITE" id="PS00101">
    <property type="entry name" value="HEXAPEP_TRANSFERASES"/>
    <property type="match status" value="1"/>
</dbReference>
<evidence type="ECO:0000313" key="4">
    <source>
        <dbReference type="EMBL" id="RFO95130.1"/>
    </source>
</evidence>
<dbReference type="InterPro" id="IPR011004">
    <property type="entry name" value="Trimer_LpxA-like_sf"/>
</dbReference>
<dbReference type="OrthoDB" id="272049at2"/>
<evidence type="ECO:0000256" key="3">
    <source>
        <dbReference type="ARBA" id="ARBA00022737"/>
    </source>
</evidence>
<evidence type="ECO:0000256" key="1">
    <source>
        <dbReference type="ARBA" id="ARBA00007274"/>
    </source>
</evidence>
<keyword evidence="5" id="KW-1185">Reference proteome</keyword>
<evidence type="ECO:0000313" key="5">
    <source>
        <dbReference type="Proteomes" id="UP000260665"/>
    </source>
</evidence>
<keyword evidence="2 4" id="KW-0808">Transferase</keyword>
<sequence length="184" mass="20735">MKYQDLHYTPVPQGFPGRSKYFIQFWYIVNATLFRMSPHAMYGWRRWLLRSFGAQIGNAVKLRPSCQITYPWNVSIGEHSYIGDEAILYSLGRIEIGAHVSISYRTFLCTGSHDFRDPSFPLTIAPIVVEDEAWLAADVFVFPGVKVGKGAVVGARSNVRHRVPENTICSGDPCVNLSLRTHNA</sequence>
<dbReference type="EMBL" id="QFZK01000022">
    <property type="protein sequence ID" value="RFO95130.1"/>
    <property type="molecule type" value="Genomic_DNA"/>
</dbReference>
<name>A0A3E1R8V5_9BURK</name>
<dbReference type="PANTHER" id="PTHR23416">
    <property type="entry name" value="SIALIC ACID SYNTHASE-RELATED"/>
    <property type="match status" value="1"/>
</dbReference>
<dbReference type="NCBIfam" id="NF007797">
    <property type="entry name" value="PRK10502.1"/>
    <property type="match status" value="1"/>
</dbReference>
<dbReference type="InterPro" id="IPR051159">
    <property type="entry name" value="Hexapeptide_acetyltransf"/>
</dbReference>
<dbReference type="PANTHER" id="PTHR23416:SF23">
    <property type="entry name" value="ACETYLTRANSFERASE C18B11.09C-RELATED"/>
    <property type="match status" value="1"/>
</dbReference>
<dbReference type="AlphaFoldDB" id="A0A3E1R8V5"/>
<dbReference type="InterPro" id="IPR018357">
    <property type="entry name" value="Hexapep_transf_CS"/>
</dbReference>
<dbReference type="GO" id="GO:0008374">
    <property type="term" value="F:O-acyltransferase activity"/>
    <property type="evidence" value="ECO:0007669"/>
    <property type="project" value="TreeGrafter"/>
</dbReference>
<comment type="caution">
    <text evidence="4">The sequence shown here is derived from an EMBL/GenBank/DDBJ whole genome shotgun (WGS) entry which is preliminary data.</text>
</comment>